<protein>
    <recommendedName>
        <fullName evidence="3">HNH domain-containing protein</fullName>
    </recommendedName>
</protein>
<dbReference type="Gene3D" id="1.10.30.50">
    <property type="match status" value="1"/>
</dbReference>
<evidence type="ECO:0000313" key="2">
    <source>
        <dbReference type="Proteomes" id="UP001059844"/>
    </source>
</evidence>
<dbReference type="RefSeq" id="WP_256550394.1">
    <property type="nucleotide sequence ID" value="NZ_CP101751.1"/>
</dbReference>
<reference evidence="1" key="1">
    <citation type="submission" date="2022-07" db="EMBL/GenBank/DDBJ databases">
        <title>Isolation, identification, and degradation of a PFOSA degrading strain from sewage treatment plant.</title>
        <authorList>
            <person name="Zhang L."/>
            <person name="Huo Y."/>
        </authorList>
    </citation>
    <scope>NUCLEOTIDE SEQUENCE</scope>
    <source>
        <strain evidence="1">C1</strain>
    </source>
</reference>
<name>A0ABY5IPE5_9FLAO</name>
<proteinExistence type="predicted"/>
<dbReference type="EMBL" id="CP101751">
    <property type="protein sequence ID" value="UUC44713.1"/>
    <property type="molecule type" value="Genomic_DNA"/>
</dbReference>
<gene>
    <name evidence="1" type="ORF">NOX80_13865</name>
</gene>
<organism evidence="1 2">
    <name type="scientific">Flavobacterium cerinum</name>
    <dbReference type="NCBI Taxonomy" id="2502784"/>
    <lineage>
        <taxon>Bacteria</taxon>
        <taxon>Pseudomonadati</taxon>
        <taxon>Bacteroidota</taxon>
        <taxon>Flavobacteriia</taxon>
        <taxon>Flavobacteriales</taxon>
        <taxon>Flavobacteriaceae</taxon>
        <taxon>Flavobacterium</taxon>
    </lineage>
</organism>
<evidence type="ECO:0000313" key="1">
    <source>
        <dbReference type="EMBL" id="UUC44713.1"/>
    </source>
</evidence>
<evidence type="ECO:0008006" key="3">
    <source>
        <dbReference type="Google" id="ProtNLM"/>
    </source>
</evidence>
<keyword evidence="2" id="KW-1185">Reference proteome</keyword>
<accession>A0ABY5IPE5</accession>
<dbReference type="Proteomes" id="UP001059844">
    <property type="component" value="Chromosome"/>
</dbReference>
<sequence>MGPIDFSKFKAIKNEYAKAFDYAELFGRITGLEKKYPDFNSFIAIFSSQTVLKNIVMADEKKLPVFKKQFDNCTVQFDNGRCDFVKDKKDCGDCKTCRENKRKKAFHNEIMAILNYKTKGKNAIRKVYPKIGIKTCYICNAQYALSVQPEKKNKKGNSVQKRYSAKFQFDHYFPKEKYPGLSISLYNLLPICSGCNLIKRNQEIGIDFLASDTDKWTNKFTFKIVERTLSSFLLHQKPLEIDFIDNHTYPDGMTKLADRYDIKGIYNTQIDLVEELITRKIKYSETYKDKLSASFSGIFTNTTIEERIILGTYDQEKGIHKRPMSKFLQDINVQLDAYFQQIIKEDKKSPEVI</sequence>